<accession>A0ABR7TMR4</accession>
<keyword evidence="5" id="KW-0378">Hydrolase</keyword>
<evidence type="ECO:0000256" key="1">
    <source>
        <dbReference type="ARBA" id="ARBA00001947"/>
    </source>
</evidence>
<name>A0ABR7TMR4_9BACT</name>
<evidence type="ECO:0000256" key="5">
    <source>
        <dbReference type="ARBA" id="ARBA00022801"/>
    </source>
</evidence>
<keyword evidence="4" id="KW-0479">Metal-binding</keyword>
<proteinExistence type="inferred from homology"/>
<evidence type="ECO:0000259" key="8">
    <source>
        <dbReference type="Pfam" id="PF01431"/>
    </source>
</evidence>
<evidence type="ECO:0000256" key="2">
    <source>
        <dbReference type="ARBA" id="ARBA00007357"/>
    </source>
</evidence>
<dbReference type="InterPro" id="IPR008753">
    <property type="entry name" value="Peptidase_M13_N"/>
</dbReference>
<dbReference type="Pfam" id="PF01431">
    <property type="entry name" value="Peptidase_M13"/>
    <property type="match status" value="1"/>
</dbReference>
<dbReference type="CDD" id="cd08662">
    <property type="entry name" value="M13"/>
    <property type="match status" value="1"/>
</dbReference>
<evidence type="ECO:0000256" key="3">
    <source>
        <dbReference type="ARBA" id="ARBA00022670"/>
    </source>
</evidence>
<sequence>MKNWFLLSVFLVFVACQSQTNERSFIAIEGIDSTIRPGDNFYNYVNLKWYDTAQIPASQSGVGAYRFMNYQQRLKLLGILDSVSKSNNPSGGIEQKIGDFFASGMDINVINQRGFEPLKAGLQRINAIKGIPDMLTFMAEETKLSNTALIAFQVSPDQENSSMNIGHIYQTGIGLPDRDYYFRTDTATVAIQQAYKKYLADLFTLTGSDTALAQKNAILVYNIQKELATSHKTNVELRDVKANFHKVGLAALNKQQPNIGWTAFFQHLGATVDSLDIAQPGYYDKLNTLLKSIPLEDWKVYLSGNYISTYADYLSEPFVKSSFEYNKVLTGQTMQKTRGEIMSSVVDTYLGQALGQLYTKLYFPESAKVRMLELVNNLQKAFSVRVDKLDWMSDSTKQKAKVKLFAITKKIGYPDKWREYNHVNIVRDKYFENVVSAAANNFQYNLAKLGKPVDKTEWFTTPSTVTAYNNPAANEIVFPAGILQPPYFDNNADDALNYGGIGMVIGHELTHTFDDQGAQFDKDGNVKNWWTPEDYKKFKAKTQQVIDLYSTFTVLDSIHIKGALTVGENTADISGIAVAYDAFKMTKQGQDTTRIGGFTPDQRFFLSVARIWRVKMKDEYLRYWVNNDPHSPPIWRVNGPLMNTPAFYSAFNVRPGERMFLDEDKRIKIW</sequence>
<keyword evidence="3" id="KW-0645">Protease</keyword>
<dbReference type="InterPro" id="IPR024079">
    <property type="entry name" value="MetalloPept_cat_dom_sf"/>
</dbReference>
<keyword evidence="11" id="KW-1185">Reference proteome</keyword>
<feature type="domain" description="Peptidase M13 N-terminal" evidence="9">
    <location>
        <begin position="37"/>
        <end position="414"/>
    </location>
</feature>
<dbReference type="PRINTS" id="PR00786">
    <property type="entry name" value="NEPRILYSIN"/>
</dbReference>
<evidence type="ECO:0000256" key="6">
    <source>
        <dbReference type="ARBA" id="ARBA00022833"/>
    </source>
</evidence>
<dbReference type="InterPro" id="IPR042089">
    <property type="entry name" value="Peptidase_M13_dom_2"/>
</dbReference>
<comment type="cofactor">
    <cofactor evidence="1">
        <name>Zn(2+)</name>
        <dbReference type="ChEBI" id="CHEBI:29105"/>
    </cofactor>
</comment>
<comment type="caution">
    <text evidence="10">The sequence shown here is derived from an EMBL/GenBank/DDBJ whole genome shotgun (WGS) entry which is preliminary data.</text>
</comment>
<evidence type="ECO:0000313" key="11">
    <source>
        <dbReference type="Proteomes" id="UP000659124"/>
    </source>
</evidence>
<evidence type="ECO:0000259" key="9">
    <source>
        <dbReference type="Pfam" id="PF05649"/>
    </source>
</evidence>
<dbReference type="Gene3D" id="1.10.1380.10">
    <property type="entry name" value="Neutral endopeptidase , domain2"/>
    <property type="match status" value="1"/>
</dbReference>
<dbReference type="PANTHER" id="PTHR11733">
    <property type="entry name" value="ZINC METALLOPROTEASE FAMILY M13 NEPRILYSIN-RELATED"/>
    <property type="match status" value="1"/>
</dbReference>
<organism evidence="10 11">
    <name type="scientific">Chitinophaga qingshengii</name>
    <dbReference type="NCBI Taxonomy" id="1569794"/>
    <lineage>
        <taxon>Bacteria</taxon>
        <taxon>Pseudomonadati</taxon>
        <taxon>Bacteroidota</taxon>
        <taxon>Chitinophagia</taxon>
        <taxon>Chitinophagales</taxon>
        <taxon>Chitinophagaceae</taxon>
        <taxon>Chitinophaga</taxon>
    </lineage>
</organism>
<dbReference type="PROSITE" id="PS51885">
    <property type="entry name" value="NEPRILYSIN"/>
    <property type="match status" value="1"/>
</dbReference>
<keyword evidence="7" id="KW-0482">Metalloprotease</keyword>
<protein>
    <submittedName>
        <fullName evidence="10">M13 family metallopeptidase</fullName>
    </submittedName>
</protein>
<comment type="similarity">
    <text evidence="2">Belongs to the peptidase M13 family.</text>
</comment>
<dbReference type="Proteomes" id="UP000659124">
    <property type="component" value="Unassembled WGS sequence"/>
</dbReference>
<dbReference type="PANTHER" id="PTHR11733:SF167">
    <property type="entry name" value="FI17812P1-RELATED"/>
    <property type="match status" value="1"/>
</dbReference>
<dbReference type="Pfam" id="PF05649">
    <property type="entry name" value="Peptidase_M13_N"/>
    <property type="match status" value="1"/>
</dbReference>
<evidence type="ECO:0000256" key="4">
    <source>
        <dbReference type="ARBA" id="ARBA00022723"/>
    </source>
</evidence>
<dbReference type="EMBL" id="JACVFC010000002">
    <property type="protein sequence ID" value="MBC9931774.1"/>
    <property type="molecule type" value="Genomic_DNA"/>
</dbReference>
<dbReference type="SUPFAM" id="SSF55486">
    <property type="entry name" value="Metalloproteases ('zincins'), catalytic domain"/>
    <property type="match status" value="1"/>
</dbReference>
<evidence type="ECO:0000313" key="10">
    <source>
        <dbReference type="EMBL" id="MBC9931774.1"/>
    </source>
</evidence>
<dbReference type="InterPro" id="IPR018497">
    <property type="entry name" value="Peptidase_M13_C"/>
</dbReference>
<dbReference type="Gene3D" id="3.40.390.10">
    <property type="entry name" value="Collagenase (Catalytic Domain)"/>
    <property type="match status" value="1"/>
</dbReference>
<reference evidence="10 11" key="1">
    <citation type="submission" date="2020-09" db="EMBL/GenBank/DDBJ databases">
        <title>Genome sequences of type strains of Chitinophaga qingshengii and Chitinophaga varians.</title>
        <authorList>
            <person name="Kittiwongwattana C."/>
        </authorList>
    </citation>
    <scope>NUCLEOTIDE SEQUENCE [LARGE SCALE GENOMIC DNA]</scope>
    <source>
        <strain evidence="10 11">JCM 30026</strain>
    </source>
</reference>
<evidence type="ECO:0000256" key="7">
    <source>
        <dbReference type="ARBA" id="ARBA00023049"/>
    </source>
</evidence>
<feature type="domain" description="Peptidase M13 C-terminal" evidence="8">
    <location>
        <begin position="467"/>
        <end position="667"/>
    </location>
</feature>
<gene>
    <name evidence="10" type="ORF">ICL07_15415</name>
</gene>
<dbReference type="PROSITE" id="PS51257">
    <property type="entry name" value="PROKAR_LIPOPROTEIN"/>
    <property type="match status" value="1"/>
</dbReference>
<dbReference type="InterPro" id="IPR000718">
    <property type="entry name" value="Peptidase_M13"/>
</dbReference>
<keyword evidence="6" id="KW-0862">Zinc</keyword>